<evidence type="ECO:0000259" key="3">
    <source>
        <dbReference type="PROSITE" id="PS51371"/>
    </source>
</evidence>
<dbReference type="SUPFAM" id="SSF54631">
    <property type="entry name" value="CBS-domain pair"/>
    <property type="match status" value="1"/>
</dbReference>
<gene>
    <name evidence="4" type="ORF">EBN03_03020</name>
</gene>
<keyword evidence="1 2" id="KW-0129">CBS domain</keyword>
<dbReference type="InterPro" id="IPR051257">
    <property type="entry name" value="Diverse_CBS-Domain"/>
</dbReference>
<proteinExistence type="predicted"/>
<evidence type="ECO:0000256" key="2">
    <source>
        <dbReference type="PROSITE-ProRule" id="PRU00703"/>
    </source>
</evidence>
<evidence type="ECO:0000313" key="5">
    <source>
        <dbReference type="Proteomes" id="UP000279275"/>
    </source>
</evidence>
<feature type="domain" description="CBS" evidence="3">
    <location>
        <begin position="8"/>
        <end position="65"/>
    </location>
</feature>
<sequence length="140" mass="15444">MTTARDLMRPGAQWISKEQTVTNAARIMAARGLDALVVADENDRMCGIITYRDIVLRCLAANLPPDRTTVGMLCHSGTPRWVDSKADAAEVVETMNTNRVDHLPVVEDRQLIGTIGERDLLPYLDDQQLGAFARAHVSVN</sequence>
<accession>A0A3M2LCZ2</accession>
<dbReference type="SMART" id="SM00116">
    <property type="entry name" value="CBS"/>
    <property type="match status" value="2"/>
</dbReference>
<protein>
    <submittedName>
        <fullName evidence="4">CBS domain-containing protein</fullName>
    </submittedName>
</protein>
<feature type="domain" description="CBS" evidence="3">
    <location>
        <begin position="72"/>
        <end position="132"/>
    </location>
</feature>
<dbReference type="InterPro" id="IPR000644">
    <property type="entry name" value="CBS_dom"/>
</dbReference>
<dbReference type="Gene3D" id="3.10.580.10">
    <property type="entry name" value="CBS-domain"/>
    <property type="match status" value="1"/>
</dbReference>
<dbReference type="OrthoDB" id="9789996at2"/>
<name>A0A3M2LCZ2_9NOCA</name>
<organism evidence="4 5">
    <name type="scientific">Nocardia stercoris</name>
    <dbReference type="NCBI Taxonomy" id="2483361"/>
    <lineage>
        <taxon>Bacteria</taxon>
        <taxon>Bacillati</taxon>
        <taxon>Actinomycetota</taxon>
        <taxon>Actinomycetes</taxon>
        <taxon>Mycobacteriales</taxon>
        <taxon>Nocardiaceae</taxon>
        <taxon>Nocardia</taxon>
    </lineage>
</organism>
<dbReference type="PANTHER" id="PTHR43080:SF2">
    <property type="entry name" value="CBS DOMAIN-CONTAINING PROTEIN"/>
    <property type="match status" value="1"/>
</dbReference>
<dbReference type="InterPro" id="IPR046342">
    <property type="entry name" value="CBS_dom_sf"/>
</dbReference>
<reference evidence="4 5" key="1">
    <citation type="submission" date="2018-10" db="EMBL/GenBank/DDBJ databases">
        <title>Isolation from cow dung.</title>
        <authorList>
            <person name="Ling L."/>
        </authorList>
    </citation>
    <scope>NUCLEOTIDE SEQUENCE [LARGE SCALE GENOMIC DNA]</scope>
    <source>
        <strain evidence="4 5">NEAU-LL90</strain>
    </source>
</reference>
<dbReference type="PROSITE" id="PS51371">
    <property type="entry name" value="CBS"/>
    <property type="match status" value="2"/>
</dbReference>
<dbReference type="Pfam" id="PF00571">
    <property type="entry name" value="CBS"/>
    <property type="match status" value="2"/>
</dbReference>
<evidence type="ECO:0000313" key="4">
    <source>
        <dbReference type="EMBL" id="RMI35274.1"/>
    </source>
</evidence>
<dbReference type="PANTHER" id="PTHR43080">
    <property type="entry name" value="CBS DOMAIN-CONTAINING PROTEIN CBSX3, MITOCHONDRIAL"/>
    <property type="match status" value="1"/>
</dbReference>
<comment type="caution">
    <text evidence="4">The sequence shown here is derived from an EMBL/GenBank/DDBJ whole genome shotgun (WGS) entry which is preliminary data.</text>
</comment>
<dbReference type="Proteomes" id="UP000279275">
    <property type="component" value="Unassembled WGS sequence"/>
</dbReference>
<evidence type="ECO:0000256" key="1">
    <source>
        <dbReference type="ARBA" id="ARBA00023122"/>
    </source>
</evidence>
<dbReference type="RefSeq" id="WP_122186248.1">
    <property type="nucleotide sequence ID" value="NZ_RFFH01000001.1"/>
</dbReference>
<dbReference type="AlphaFoldDB" id="A0A3M2LCZ2"/>
<dbReference type="EMBL" id="RFFH01000001">
    <property type="protein sequence ID" value="RMI35274.1"/>
    <property type="molecule type" value="Genomic_DNA"/>
</dbReference>
<keyword evidence="5" id="KW-1185">Reference proteome</keyword>